<gene>
    <name evidence="4" type="ORF">Sjap_020126</name>
</gene>
<dbReference type="PANTHER" id="PTHR24055">
    <property type="entry name" value="MITOGEN-ACTIVATED PROTEIN KINASE"/>
    <property type="match status" value="1"/>
</dbReference>
<dbReference type="GO" id="GO:0004672">
    <property type="term" value="F:protein kinase activity"/>
    <property type="evidence" value="ECO:0007669"/>
    <property type="project" value="InterPro"/>
</dbReference>
<dbReference type="Gene3D" id="1.10.510.10">
    <property type="entry name" value="Transferase(Phosphotransferase) domain 1"/>
    <property type="match status" value="1"/>
</dbReference>
<evidence type="ECO:0000313" key="4">
    <source>
        <dbReference type="EMBL" id="KAK9102872.1"/>
    </source>
</evidence>
<dbReference type="InterPro" id="IPR011009">
    <property type="entry name" value="Kinase-like_dom_sf"/>
</dbReference>
<dbReference type="EMBL" id="JBBNAE010000008">
    <property type="protein sequence ID" value="KAK9102872.1"/>
    <property type="molecule type" value="Genomic_DNA"/>
</dbReference>
<protein>
    <recommendedName>
        <fullName evidence="3">Protein kinase domain-containing protein</fullName>
    </recommendedName>
</protein>
<evidence type="ECO:0000256" key="2">
    <source>
        <dbReference type="ARBA" id="ARBA00022840"/>
    </source>
</evidence>
<sequence length="246" mass="28471">MLMKQEHPMLGLCYDNSYEKVIHDYEPQKTLDEGSYGCVWKSVKKHSGDVVAIKKIKDEFNCSSLKECMNLREVKALRGVGDHPAVEDLGMAREVLTNGDEMYTKYVTILWYRALEVLLETPTYTLAVDMRAKGLSLRKVIWKVRLYHPQEELNFTFPKKYGSVDKLDELVPNTDEDAISLIRWLCSWVDLKRLMTIEALRHPFFANNYTIPKSMVTHGPKMSRAVSSAKRKNTKYLNQFKKARVA</sequence>
<dbReference type="Pfam" id="PF00069">
    <property type="entry name" value="Pkinase"/>
    <property type="match status" value="1"/>
</dbReference>
<organism evidence="4 5">
    <name type="scientific">Stephania japonica</name>
    <dbReference type="NCBI Taxonomy" id="461633"/>
    <lineage>
        <taxon>Eukaryota</taxon>
        <taxon>Viridiplantae</taxon>
        <taxon>Streptophyta</taxon>
        <taxon>Embryophyta</taxon>
        <taxon>Tracheophyta</taxon>
        <taxon>Spermatophyta</taxon>
        <taxon>Magnoliopsida</taxon>
        <taxon>Ranunculales</taxon>
        <taxon>Menispermaceae</taxon>
        <taxon>Menispermoideae</taxon>
        <taxon>Cissampelideae</taxon>
        <taxon>Stephania</taxon>
    </lineage>
</organism>
<dbReference type="InterPro" id="IPR000719">
    <property type="entry name" value="Prot_kinase_dom"/>
</dbReference>
<comment type="caution">
    <text evidence="4">The sequence shown here is derived from an EMBL/GenBank/DDBJ whole genome shotgun (WGS) entry which is preliminary data.</text>
</comment>
<keyword evidence="1" id="KW-0547">Nucleotide-binding</keyword>
<proteinExistence type="predicted"/>
<feature type="domain" description="Protein kinase" evidence="3">
    <location>
        <begin position="25"/>
        <end position="205"/>
    </location>
</feature>
<name>A0AAP0F5M1_9MAGN</name>
<evidence type="ECO:0000313" key="5">
    <source>
        <dbReference type="Proteomes" id="UP001417504"/>
    </source>
</evidence>
<dbReference type="InterPro" id="IPR050117">
    <property type="entry name" value="MAPK"/>
</dbReference>
<evidence type="ECO:0000259" key="3">
    <source>
        <dbReference type="SMART" id="SM00220"/>
    </source>
</evidence>
<dbReference type="GO" id="GO:0005524">
    <property type="term" value="F:ATP binding"/>
    <property type="evidence" value="ECO:0007669"/>
    <property type="project" value="UniProtKB-KW"/>
</dbReference>
<dbReference type="Proteomes" id="UP001417504">
    <property type="component" value="Unassembled WGS sequence"/>
</dbReference>
<dbReference type="SMART" id="SM00220">
    <property type="entry name" value="S_TKc"/>
    <property type="match status" value="1"/>
</dbReference>
<evidence type="ECO:0000256" key="1">
    <source>
        <dbReference type="ARBA" id="ARBA00022741"/>
    </source>
</evidence>
<reference evidence="4 5" key="1">
    <citation type="submission" date="2024-01" db="EMBL/GenBank/DDBJ databases">
        <title>Genome assemblies of Stephania.</title>
        <authorList>
            <person name="Yang L."/>
        </authorList>
    </citation>
    <scope>NUCLEOTIDE SEQUENCE [LARGE SCALE GENOMIC DNA]</scope>
    <source>
        <strain evidence="4">QJT</strain>
        <tissue evidence="4">Leaf</tissue>
    </source>
</reference>
<dbReference type="Gene3D" id="3.30.200.20">
    <property type="entry name" value="Phosphorylase Kinase, domain 1"/>
    <property type="match status" value="1"/>
</dbReference>
<keyword evidence="5" id="KW-1185">Reference proteome</keyword>
<accession>A0AAP0F5M1</accession>
<dbReference type="SUPFAM" id="SSF56112">
    <property type="entry name" value="Protein kinase-like (PK-like)"/>
    <property type="match status" value="1"/>
</dbReference>
<dbReference type="AlphaFoldDB" id="A0AAP0F5M1"/>
<keyword evidence="2" id="KW-0067">ATP-binding</keyword>